<name>A0A0G4FR24_VITBC</name>
<reference evidence="2 3" key="1">
    <citation type="submission" date="2014-11" db="EMBL/GenBank/DDBJ databases">
        <authorList>
            <person name="Zhu J."/>
            <person name="Qi W."/>
            <person name="Song R."/>
        </authorList>
    </citation>
    <scope>NUCLEOTIDE SEQUENCE [LARGE SCALE GENOMIC DNA]</scope>
</reference>
<sequence>MPQQQQSAFPHDWTRSIDKIPEVVEEGFKMHGDEGFLSIAAATYATLFPSLSDESARIYKHPFPFFGFEPIGSAQRDHTSRANVSLPGMKGYQHIERPHTHNEHIACYCLAGGYTHPIYTAKRGDVTIGADLLVPANAPQGVAGSIQRSRLFSKHHHKLMGDAMLSAVMEWQYGRGGFPLYYLDKDVIHKPCNYDPELISVLVQGKSDSTRATDQFDPDKKWLELERREATPEEKKQARDRLREAETNSKTDLELIGGDWRVRLELPPEEAAEYVIELWGKYLERFPMKSLASDGIVQVWCPPGRETSINVPTKL</sequence>
<evidence type="ECO:0000313" key="2">
    <source>
        <dbReference type="EMBL" id="CEM16676.1"/>
    </source>
</evidence>
<dbReference type="AlphaFoldDB" id="A0A0G4FR24"/>
<dbReference type="PhylomeDB" id="A0A0G4FR24"/>
<dbReference type="EMBL" id="CDMY01000480">
    <property type="protein sequence ID" value="CEM16676.1"/>
    <property type="molecule type" value="Genomic_DNA"/>
</dbReference>
<evidence type="ECO:0000256" key="1">
    <source>
        <dbReference type="SAM" id="MobiDB-lite"/>
    </source>
</evidence>
<accession>A0A0G4FR24</accession>
<dbReference type="VEuPathDB" id="CryptoDB:Vbra_15971"/>
<dbReference type="Proteomes" id="UP000041254">
    <property type="component" value="Unassembled WGS sequence"/>
</dbReference>
<organism evidence="2 3">
    <name type="scientific">Vitrella brassicaformis (strain CCMP3155)</name>
    <dbReference type="NCBI Taxonomy" id="1169540"/>
    <lineage>
        <taxon>Eukaryota</taxon>
        <taxon>Sar</taxon>
        <taxon>Alveolata</taxon>
        <taxon>Colpodellida</taxon>
        <taxon>Vitrellaceae</taxon>
        <taxon>Vitrella</taxon>
    </lineage>
</organism>
<keyword evidence="3" id="KW-1185">Reference proteome</keyword>
<gene>
    <name evidence="2" type="ORF">Vbra_15971</name>
</gene>
<feature type="region of interest" description="Disordered" evidence="1">
    <location>
        <begin position="227"/>
        <end position="247"/>
    </location>
</feature>
<protein>
    <submittedName>
        <fullName evidence="2">Uncharacterized protein</fullName>
    </submittedName>
</protein>
<dbReference type="InParanoid" id="A0A0G4FR24"/>
<proteinExistence type="predicted"/>
<evidence type="ECO:0000313" key="3">
    <source>
        <dbReference type="Proteomes" id="UP000041254"/>
    </source>
</evidence>